<comment type="caution">
    <text evidence="3">The sequence shown here is derived from an EMBL/GenBank/DDBJ whole genome shotgun (WGS) entry which is preliminary data.</text>
</comment>
<accession>A0A8H5MYY6</accession>
<proteinExistence type="predicted"/>
<dbReference type="PANTHER" id="PTHR37283">
    <property type="entry name" value="PH DOMAIN-CONTAINING PROTEIN YHR131C"/>
    <property type="match status" value="1"/>
</dbReference>
<dbReference type="InterPro" id="IPR011993">
    <property type="entry name" value="PH-like_dom_sf"/>
</dbReference>
<keyword evidence="4" id="KW-1185">Reference proteome</keyword>
<dbReference type="InterPro" id="IPR001849">
    <property type="entry name" value="PH_domain"/>
</dbReference>
<evidence type="ECO:0000259" key="2">
    <source>
        <dbReference type="SMART" id="SM00233"/>
    </source>
</evidence>
<dbReference type="SMART" id="SM00233">
    <property type="entry name" value="PH"/>
    <property type="match status" value="1"/>
</dbReference>
<organism evidence="3 4">
    <name type="scientific">Fusarium napiforme</name>
    <dbReference type="NCBI Taxonomy" id="42672"/>
    <lineage>
        <taxon>Eukaryota</taxon>
        <taxon>Fungi</taxon>
        <taxon>Dikarya</taxon>
        <taxon>Ascomycota</taxon>
        <taxon>Pezizomycotina</taxon>
        <taxon>Sordariomycetes</taxon>
        <taxon>Hypocreomycetidae</taxon>
        <taxon>Hypocreales</taxon>
        <taxon>Nectriaceae</taxon>
        <taxon>Fusarium</taxon>
        <taxon>Fusarium fujikuroi species complex</taxon>
    </lineage>
</organism>
<dbReference type="AlphaFoldDB" id="A0A8H5MYY6"/>
<sequence length="694" mass="76837">MQTRSRASIGSGEKLSQASPVPVIRHPFVTSPTGTSEARWGRVLQLPRAVLSSTTERQRQAGAGTEQVKQAMPCHVSCFPGTGALLTIRVLFPRHLPGLQYNLTAQLLRSQIESTTTPWKEEENPGLGTTNGILHSSSSRHTRARFNVGPFETADVALLWSGCSGLVTVSLTLPSILVTPSKRAAAFPFLFHTPSKLDGGTPGLGPTGIPLNPVFQLDSHPPSIHDSLLKLTNPCVRPSSTTDASLRGSMLTVLILSPTTSVGSLQFLLPNLSTQPQSGATAEDDVSSTTAPTSPPLRRRVSMEEDLYYQRVMTSPRRPSQPPPYQPERDPPPTTSNVSHDGDRLEKGKELTTGGGGETQLHPDTGKESLPDYKNSILLEGVFDKKHEIENLIKRAEDRQWYPVHVCLNGTALSIYGTKKAWSWGRTRSDGPSVDPDNPPWVKRGKLEKTYSLLYADVGIAADYTKRRYTIRIRAETDQFLLCCIELSTFNKWLEGLFAAIDIALPLEDRDFPRDMSIPRIQRIRWFHGQTPTATAIDLSELGIEGGSEEVSATTNEARPSAPPLRSAPESQTRLEPEIEVEGDEEEVVEPHPRIDLARRLSTTSYNNMGIDPVDGKWIPEHQWSSAHDLLYAKLCYSNLLFRSPRKTPYIISKGKKFYVDWTTGRMVRVLPPAYGEIDYFGAWQTVHTENRLI</sequence>
<evidence type="ECO:0000313" key="4">
    <source>
        <dbReference type="Proteomes" id="UP000574317"/>
    </source>
</evidence>
<dbReference type="SUPFAM" id="SSF50729">
    <property type="entry name" value="PH domain-like"/>
    <property type="match status" value="1"/>
</dbReference>
<dbReference type="Gene3D" id="2.30.29.30">
    <property type="entry name" value="Pleckstrin-homology domain (PH domain)/Phosphotyrosine-binding domain (PTB)"/>
    <property type="match status" value="1"/>
</dbReference>
<dbReference type="EMBL" id="JAAOAO010000348">
    <property type="protein sequence ID" value="KAF5546279.1"/>
    <property type="molecule type" value="Genomic_DNA"/>
</dbReference>
<feature type="region of interest" description="Disordered" evidence="1">
    <location>
        <begin position="274"/>
        <end position="372"/>
    </location>
</feature>
<feature type="compositionally biased region" description="Acidic residues" evidence="1">
    <location>
        <begin position="578"/>
        <end position="588"/>
    </location>
</feature>
<protein>
    <recommendedName>
        <fullName evidence="2">PH domain-containing protein</fullName>
    </recommendedName>
</protein>
<feature type="compositionally biased region" description="Basic and acidic residues" evidence="1">
    <location>
        <begin position="340"/>
        <end position="350"/>
    </location>
</feature>
<reference evidence="3 4" key="1">
    <citation type="submission" date="2020-05" db="EMBL/GenBank/DDBJ databases">
        <title>Identification and distribution of gene clusters putatively required for synthesis of sphingolipid metabolism inhibitors in phylogenetically diverse species of the filamentous fungus Fusarium.</title>
        <authorList>
            <person name="Kim H.-S."/>
            <person name="Busman M."/>
            <person name="Brown D.W."/>
            <person name="Divon H."/>
            <person name="Uhlig S."/>
            <person name="Proctor R.H."/>
        </authorList>
    </citation>
    <scope>NUCLEOTIDE SEQUENCE [LARGE SCALE GENOMIC DNA]</scope>
    <source>
        <strain evidence="3 4">NRRL 25196</strain>
    </source>
</reference>
<feature type="region of interest" description="Disordered" evidence="1">
    <location>
        <begin position="548"/>
        <end position="590"/>
    </location>
</feature>
<feature type="domain" description="PH" evidence="2">
    <location>
        <begin position="377"/>
        <end position="504"/>
    </location>
</feature>
<name>A0A8H5MYY6_9HYPO</name>
<gene>
    <name evidence="3" type="ORF">FNAPI_8903</name>
</gene>
<dbReference type="Proteomes" id="UP000574317">
    <property type="component" value="Unassembled WGS sequence"/>
</dbReference>
<dbReference type="PANTHER" id="PTHR37283:SF1">
    <property type="entry name" value="PH DOMAIN-CONTAINING PROTEIN YHR131C"/>
    <property type="match status" value="1"/>
</dbReference>
<evidence type="ECO:0000256" key="1">
    <source>
        <dbReference type="SAM" id="MobiDB-lite"/>
    </source>
</evidence>
<feature type="compositionally biased region" description="Low complexity" evidence="1">
    <location>
        <begin position="557"/>
        <end position="571"/>
    </location>
</feature>
<evidence type="ECO:0000313" key="3">
    <source>
        <dbReference type="EMBL" id="KAF5546279.1"/>
    </source>
</evidence>